<keyword evidence="8" id="KW-1185">Reference proteome</keyword>
<dbReference type="EMBL" id="JAKLTN010000003">
    <property type="protein sequence ID" value="MCG2578568.1"/>
    <property type="molecule type" value="Genomic_DNA"/>
</dbReference>
<gene>
    <name evidence="7" type="primary">pedF</name>
    <name evidence="7" type="ORF">LZ012_16345</name>
</gene>
<protein>
    <submittedName>
        <fullName evidence="7">Cytochrome c-550 PedF</fullName>
    </submittedName>
</protein>
<evidence type="ECO:0000256" key="5">
    <source>
        <dbReference type="SAM" id="SignalP"/>
    </source>
</evidence>
<feature type="signal peptide" evidence="5">
    <location>
        <begin position="1"/>
        <end position="25"/>
    </location>
</feature>
<dbReference type="Proteomes" id="UP001165384">
    <property type="component" value="Unassembled WGS sequence"/>
</dbReference>
<evidence type="ECO:0000256" key="1">
    <source>
        <dbReference type="ARBA" id="ARBA00022617"/>
    </source>
</evidence>
<keyword evidence="2 4" id="KW-0479">Metal-binding</keyword>
<keyword evidence="1 4" id="KW-0349">Heme</keyword>
<evidence type="ECO:0000256" key="3">
    <source>
        <dbReference type="ARBA" id="ARBA00023004"/>
    </source>
</evidence>
<keyword evidence="3 4" id="KW-0408">Iron</keyword>
<comment type="caution">
    <text evidence="7">The sequence shown here is derived from an EMBL/GenBank/DDBJ whole genome shotgun (WGS) entry which is preliminary data.</text>
</comment>
<accession>A0ABS9K5Y2</accession>
<evidence type="ECO:0000259" key="6">
    <source>
        <dbReference type="PROSITE" id="PS51007"/>
    </source>
</evidence>
<keyword evidence="5" id="KW-0732">Signal</keyword>
<dbReference type="Pfam" id="PF13442">
    <property type="entry name" value="Cytochrome_CBB3"/>
    <property type="match status" value="1"/>
</dbReference>
<dbReference type="NCBIfam" id="TIGR04494">
    <property type="entry name" value="c550_PedF"/>
    <property type="match status" value="1"/>
</dbReference>
<evidence type="ECO:0000256" key="2">
    <source>
        <dbReference type="ARBA" id="ARBA00022723"/>
    </source>
</evidence>
<feature type="domain" description="Cytochrome c" evidence="6">
    <location>
        <begin position="57"/>
        <end position="153"/>
    </location>
</feature>
<dbReference type="RefSeq" id="WP_275711946.1">
    <property type="nucleotide sequence ID" value="NZ_JAKLTN010000003.1"/>
</dbReference>
<evidence type="ECO:0000313" key="8">
    <source>
        <dbReference type="Proteomes" id="UP001165384"/>
    </source>
</evidence>
<evidence type="ECO:0000313" key="7">
    <source>
        <dbReference type="EMBL" id="MCG2578568.1"/>
    </source>
</evidence>
<feature type="chain" id="PRO_5047292594" evidence="5">
    <location>
        <begin position="26"/>
        <end position="158"/>
    </location>
</feature>
<dbReference type="SUPFAM" id="SSF46626">
    <property type="entry name" value="Cytochrome c"/>
    <property type="match status" value="1"/>
</dbReference>
<dbReference type="InterPro" id="IPR009056">
    <property type="entry name" value="Cyt_c-like_dom"/>
</dbReference>
<proteinExistence type="predicted"/>
<reference evidence="7" key="1">
    <citation type="submission" date="2022-01" db="EMBL/GenBank/DDBJ databases">
        <authorList>
            <person name="Jo J.-H."/>
            <person name="Im W.-T."/>
        </authorList>
    </citation>
    <scope>NUCLEOTIDE SEQUENCE</scope>
    <source>
        <strain evidence="7">XY25</strain>
    </source>
</reference>
<name>A0ABS9K5Y2_9RHOO</name>
<dbReference type="InterPro" id="IPR036909">
    <property type="entry name" value="Cyt_c-like_dom_sf"/>
</dbReference>
<dbReference type="PROSITE" id="PS51007">
    <property type="entry name" value="CYTC"/>
    <property type="match status" value="1"/>
</dbReference>
<dbReference type="InterPro" id="IPR030991">
    <property type="entry name" value="c550_proteobact"/>
</dbReference>
<dbReference type="Gene3D" id="1.10.760.10">
    <property type="entry name" value="Cytochrome c-like domain"/>
    <property type="match status" value="1"/>
</dbReference>
<organism evidence="7 8">
    <name type="scientific">Dechloromonas hankyongensis</name>
    <dbReference type="NCBI Taxonomy" id="2908002"/>
    <lineage>
        <taxon>Bacteria</taxon>
        <taxon>Pseudomonadati</taxon>
        <taxon>Pseudomonadota</taxon>
        <taxon>Betaproteobacteria</taxon>
        <taxon>Rhodocyclales</taxon>
        <taxon>Azonexaceae</taxon>
        <taxon>Dechloromonas</taxon>
    </lineage>
</organism>
<evidence type="ECO:0000256" key="4">
    <source>
        <dbReference type="PROSITE-ProRule" id="PRU00433"/>
    </source>
</evidence>
<sequence length="158" mass="17019">MKFPIYWRSLPIGLLVIFVSLKALAHGDVTPHPIDTSGLKPVGQTSVDANPYRGNEKAVAIGAEGYMHNCAGCHGLNAVSGGVAPDLLALARDCVGMKAAEQAACLKESDEYFKDITLHGKKNGEGRFTMPAYGSVFTDEAVWAVKSYLDARTFEMNR</sequence>